<sequence length="145" mass="16694">MFPMTNIPPFIQRELEQLNEKIAPLLKKASKYGFWSIPLILISIFNLVTVLFLIPDKQKMILAIILYAIIGALGMALLKEAKLQRKEIQKVSADYVINRIEKSDIASASLKRKYTSLVKESPILAINYFVKFLEAENKENHYFHP</sequence>
<dbReference type="EMBL" id="JAFBFH010000014">
    <property type="protein sequence ID" value="MBM7715441.1"/>
    <property type="molecule type" value="Genomic_DNA"/>
</dbReference>
<feature type="transmembrane region" description="Helical" evidence="1">
    <location>
        <begin position="60"/>
        <end position="78"/>
    </location>
</feature>
<gene>
    <name evidence="2" type="ORF">JOC94_002428</name>
</gene>
<comment type="caution">
    <text evidence="2">The sequence shown here is derived from an EMBL/GenBank/DDBJ whole genome shotgun (WGS) entry which is preliminary data.</text>
</comment>
<dbReference type="RefSeq" id="WP_077110364.1">
    <property type="nucleotide sequence ID" value="NZ_JAFBFH010000014.1"/>
</dbReference>
<dbReference type="Pfam" id="PF17370">
    <property type="entry name" value="DUF5392"/>
    <property type="match status" value="1"/>
</dbReference>
<keyword evidence="1" id="KW-0472">Membrane</keyword>
<keyword evidence="1" id="KW-0812">Transmembrane</keyword>
<accession>A0ABS2R9Z6</accession>
<reference evidence="2 3" key="1">
    <citation type="submission" date="2021-01" db="EMBL/GenBank/DDBJ databases">
        <title>Genomic Encyclopedia of Type Strains, Phase IV (KMG-IV): sequencing the most valuable type-strain genomes for metagenomic binning, comparative biology and taxonomic classification.</title>
        <authorList>
            <person name="Goeker M."/>
        </authorList>
    </citation>
    <scope>NUCLEOTIDE SEQUENCE [LARGE SCALE GENOMIC DNA]</scope>
    <source>
        <strain evidence="2 3">DSM 105453</strain>
    </source>
</reference>
<keyword evidence="3" id="KW-1185">Reference proteome</keyword>
<proteinExistence type="predicted"/>
<name>A0ABS2R9Z6_9BACI</name>
<organism evidence="2 3">
    <name type="scientific">Siminovitchia thermophila</name>
    <dbReference type="NCBI Taxonomy" id="1245522"/>
    <lineage>
        <taxon>Bacteria</taxon>
        <taxon>Bacillati</taxon>
        <taxon>Bacillota</taxon>
        <taxon>Bacilli</taxon>
        <taxon>Bacillales</taxon>
        <taxon>Bacillaceae</taxon>
        <taxon>Siminovitchia</taxon>
    </lineage>
</organism>
<evidence type="ECO:0000256" key="1">
    <source>
        <dbReference type="SAM" id="Phobius"/>
    </source>
</evidence>
<protein>
    <submittedName>
        <fullName evidence="2">Apolipoprotein N-acyltransferase</fullName>
    </submittedName>
</protein>
<evidence type="ECO:0000313" key="3">
    <source>
        <dbReference type="Proteomes" id="UP000823485"/>
    </source>
</evidence>
<dbReference type="InterPro" id="IPR020205">
    <property type="entry name" value="Uncharacterised_YwnF_TM"/>
</dbReference>
<evidence type="ECO:0000313" key="2">
    <source>
        <dbReference type="EMBL" id="MBM7715441.1"/>
    </source>
</evidence>
<keyword evidence="1" id="KW-1133">Transmembrane helix</keyword>
<dbReference type="Proteomes" id="UP000823485">
    <property type="component" value="Unassembled WGS sequence"/>
</dbReference>
<feature type="transmembrane region" description="Helical" evidence="1">
    <location>
        <begin position="32"/>
        <end position="54"/>
    </location>
</feature>